<dbReference type="EMBL" id="CM002242">
    <property type="protein sequence ID" value="EAA26748.1"/>
    <property type="molecule type" value="Genomic_DNA"/>
</dbReference>
<dbReference type="AlphaFoldDB" id="Q7RWG4"/>
<accession>Q7RWG4</accession>
<feature type="region of interest" description="Disordered" evidence="1">
    <location>
        <begin position="925"/>
        <end position="978"/>
    </location>
</feature>
<proteinExistence type="predicted"/>
<feature type="compositionally biased region" description="Low complexity" evidence="1">
    <location>
        <begin position="525"/>
        <end position="557"/>
    </location>
</feature>
<organism evidence="3 4">
    <name type="scientific">Neurospora crassa (strain ATCC 24698 / 74-OR23-1A / CBS 708.71 / DSM 1257 / FGSC 987)</name>
    <dbReference type="NCBI Taxonomy" id="367110"/>
    <lineage>
        <taxon>Eukaryota</taxon>
        <taxon>Fungi</taxon>
        <taxon>Dikarya</taxon>
        <taxon>Ascomycota</taxon>
        <taxon>Pezizomycotina</taxon>
        <taxon>Sordariomycetes</taxon>
        <taxon>Sordariomycetidae</taxon>
        <taxon>Sordariales</taxon>
        <taxon>Sordariaceae</taxon>
        <taxon>Neurospora</taxon>
    </lineage>
</organism>
<feature type="region of interest" description="Disordered" evidence="1">
    <location>
        <begin position="523"/>
        <end position="557"/>
    </location>
</feature>
<dbReference type="OrthoDB" id="5233297at2759"/>
<dbReference type="Proteomes" id="UP000001805">
    <property type="component" value="Chromosome 7, Linkage Group VII"/>
</dbReference>
<dbReference type="VEuPathDB" id="FungiDB:NCU04544"/>
<evidence type="ECO:0000313" key="3">
    <source>
        <dbReference type="EMBL" id="EAA26748.1"/>
    </source>
</evidence>
<dbReference type="PaxDb" id="5141-EFNCRP00000005312"/>
<keyword evidence="2" id="KW-1133">Transmembrane helix</keyword>
<sequence length="978" mass="108396">MDSEKRDRLHQEICRVVESIRDEDLFILARIALCWLCVSARPIQSQELWLALLIQQTHSTRGSDQLDVFINKGVSFDEETATASLTGLLRGLVSFHPDTRNPGRNNVTLSDPELATVMFELRSSDLPAPVQRLGFNVQQANMIVTGQCAVIISRTVLRLGHVYDQNAPTSSLVLYAWTHWNRHWSVARWNLSDPDEGAVAEMMMIGVMTDTLVFLLVLNDFLTGPISIPATEEDRVRCTGLVKQAQDALERPIYLLSVLATGSSSTWCIRLHQARQGFERRPNEYVPMKLRTPPSTLTKVQTVWIDHVPKKLRQFYDDANGLTATLIYIFADLARDLRSLAVIIAQKPIYEELLKEYDSWLPLDILLNVANFMEGIASYPFMSELPNGNTHNPLIIKEPSDPDYDTALLVLSRLTKEGSRATKLKAQNSSVDYQLATNAAQSHTLNIAPYRLRAAAFVEKAKSLCQHSNAPATTYTINDIRFLSQRTSSSSFATFPQLQGRGGGAGSMLTRFIPSRLSRLLRGGPATTTSSQSQPSSTNANTGTNPDTTTTPTDNNNNSGLPTFLDNFAAGAFTGGAYDRWPLLKAALLSSGYVSAFVYLFIAILVNHIRTILCPWLGNWMWYTPMEDLRLALGGNNPAFFLEYALGFSWWWYAFSFVQKLVWDVGGGMAIAALTVDGVPDPSDTSQAIGNGGMMSTLHLLSDDVDDDDDDSEENNNNNNNNKKMKRRNEEQRKWRTRKLEAVKVGYFVWALATLEHMFARSLNTVTFLIAWYKLAFRGGDAEHLAMVSIAIKNWTRMPLHVSQVYWYTMNALWPIVLSAVVLAVGGQPGMLIVLGTIVGGVAAVIRYRSTVFIALEVSGVFVVMGFLAVSAVLLAVEFVEDPLGLEASTAVARKRGVRARAALSERAKGRTKILAREGALSLWEDSQQEQQRDGNEKVPSGEAEAERSSVAVDSEKGCHEKTESRYLGVSREAGGNM</sequence>
<feature type="transmembrane region" description="Helical" evidence="2">
    <location>
        <begin position="854"/>
        <end position="877"/>
    </location>
</feature>
<dbReference type="KEGG" id="ncr:NCU04544"/>
<dbReference type="InParanoid" id="Q7RWG4"/>
<protein>
    <submittedName>
        <fullName evidence="3">Uncharacterized protein</fullName>
    </submittedName>
</protein>
<dbReference type="HOGENOM" id="CLU_305891_0_0_1"/>
<evidence type="ECO:0000313" key="4">
    <source>
        <dbReference type="Proteomes" id="UP000001805"/>
    </source>
</evidence>
<feature type="region of interest" description="Disordered" evidence="1">
    <location>
        <begin position="706"/>
        <end position="731"/>
    </location>
</feature>
<dbReference type="OMA" id="PAFFLEY"/>
<dbReference type="GeneID" id="3872134"/>
<name>Q7RWG4_NEUCR</name>
<feature type="compositionally biased region" description="Basic and acidic residues" evidence="1">
    <location>
        <begin position="954"/>
        <end position="965"/>
    </location>
</feature>
<evidence type="ECO:0000256" key="2">
    <source>
        <dbReference type="SAM" id="Phobius"/>
    </source>
</evidence>
<evidence type="ECO:0000256" key="1">
    <source>
        <dbReference type="SAM" id="MobiDB-lite"/>
    </source>
</evidence>
<feature type="transmembrane region" description="Helical" evidence="2">
    <location>
        <begin position="832"/>
        <end position="848"/>
    </location>
</feature>
<reference evidence="3 4" key="1">
    <citation type="journal article" date="2003" name="Nature">
        <title>The genome sequence of the filamentous fungus Neurospora crassa.</title>
        <authorList>
            <person name="Galagan J.E."/>
            <person name="Calvo S.E."/>
            <person name="Borkovich K.A."/>
            <person name="Selker E.U."/>
            <person name="Read N.D."/>
            <person name="Jaffe D."/>
            <person name="FitzHugh W."/>
            <person name="Ma L.J."/>
            <person name="Smirnov S."/>
            <person name="Purcell S."/>
            <person name="Rehman B."/>
            <person name="Elkins T."/>
            <person name="Engels R."/>
            <person name="Wang S."/>
            <person name="Nielsen C.B."/>
            <person name="Butler J."/>
            <person name="Endrizzi M."/>
            <person name="Qui D."/>
            <person name="Ianakiev P."/>
            <person name="Bell-Pedersen D."/>
            <person name="Nelson M.A."/>
            <person name="Werner-Washburne M."/>
            <person name="Selitrennikoff C.P."/>
            <person name="Kinsey J.A."/>
            <person name="Braun E.L."/>
            <person name="Zelter A."/>
            <person name="Schulte U."/>
            <person name="Kothe G.O."/>
            <person name="Jedd G."/>
            <person name="Mewes W."/>
            <person name="Staben C."/>
            <person name="Marcotte E."/>
            <person name="Greenberg D."/>
            <person name="Roy A."/>
            <person name="Foley K."/>
            <person name="Naylor J."/>
            <person name="Stange-Thomann N."/>
            <person name="Barrett R."/>
            <person name="Gnerre S."/>
            <person name="Kamal M."/>
            <person name="Kamvysselis M."/>
            <person name="Mauceli E."/>
            <person name="Bielke C."/>
            <person name="Rudd S."/>
            <person name="Frishman D."/>
            <person name="Krystofova S."/>
            <person name="Rasmussen C."/>
            <person name="Metzenberg R.L."/>
            <person name="Perkins D.D."/>
            <person name="Kroken S."/>
            <person name="Cogoni C."/>
            <person name="Macino G."/>
            <person name="Catcheside D."/>
            <person name="Li W."/>
            <person name="Pratt R.J."/>
            <person name="Osmani S.A."/>
            <person name="DeSouza C.P."/>
            <person name="Glass L."/>
            <person name="Orbach M.J."/>
            <person name="Berglund J.A."/>
            <person name="Voelker R."/>
            <person name="Yarden O."/>
            <person name="Plamann M."/>
            <person name="Seiler S."/>
            <person name="Dunlap J."/>
            <person name="Radford A."/>
            <person name="Aramayo R."/>
            <person name="Natvig D.O."/>
            <person name="Alex L.A."/>
            <person name="Mannhaupt G."/>
            <person name="Ebbole D.J."/>
            <person name="Freitag M."/>
            <person name="Paulsen I."/>
            <person name="Sachs M.S."/>
            <person name="Lander E.S."/>
            <person name="Nusbaum C."/>
            <person name="Birren B."/>
        </authorList>
    </citation>
    <scope>NUCLEOTIDE SEQUENCE [LARGE SCALE GENOMIC DNA]</scope>
    <source>
        <strain evidence="4">ATCC 24698 / 74-OR23-1A / CBS 708.71 / DSM 1257 / FGSC 987</strain>
    </source>
</reference>
<keyword evidence="2" id="KW-0472">Membrane</keyword>
<keyword evidence="4" id="KW-1185">Reference proteome</keyword>
<feature type="transmembrane region" description="Helical" evidence="2">
    <location>
        <begin position="805"/>
        <end position="825"/>
    </location>
</feature>
<keyword evidence="2" id="KW-0812">Transmembrane</keyword>
<gene>
    <name evidence="3" type="ORF">NCU04544</name>
</gene>
<dbReference type="RefSeq" id="XP_955984.1">
    <property type="nucleotide sequence ID" value="XM_950891.3"/>
</dbReference>
<feature type="transmembrane region" description="Helical" evidence="2">
    <location>
        <begin position="593"/>
        <end position="618"/>
    </location>
</feature>